<sequence length="255" mass="29240">MTVLENVNLRDFNDAIKCNILKSMIVLTQNNFVNPTVNINSSNILRARIRPLLLRVVNNDAQVLGFLKSHLTGDFYTWMRIANSGRVDVFFTKLKNMWLKCAPNLNGQVLQQSSYNTKIIEAPIILQSVPVSQTVEPVRQSRGSPSNLKMEEDYGKYYLTKFLNDLINSRLDEKVDEIENMLSHLDINNQFQKPVIKLNPNEENNGYDKEKDIWYDLLKKKTNITNNGSEFGALNNIAINTLGWKADKPSDFDIK</sequence>
<evidence type="ECO:0000313" key="1">
    <source>
        <dbReference type="EMBL" id="CAG8529365.1"/>
    </source>
</evidence>
<dbReference type="EMBL" id="CAJVPK010000587">
    <property type="protein sequence ID" value="CAG8529365.1"/>
    <property type="molecule type" value="Genomic_DNA"/>
</dbReference>
<protein>
    <submittedName>
        <fullName evidence="1">7314_t:CDS:1</fullName>
    </submittedName>
</protein>
<proteinExistence type="predicted"/>
<name>A0A9N9ADV7_9GLOM</name>
<reference evidence="1" key="1">
    <citation type="submission" date="2021-06" db="EMBL/GenBank/DDBJ databases">
        <authorList>
            <person name="Kallberg Y."/>
            <person name="Tangrot J."/>
            <person name="Rosling A."/>
        </authorList>
    </citation>
    <scope>NUCLEOTIDE SEQUENCE</scope>
    <source>
        <strain evidence="1">AZ414A</strain>
    </source>
</reference>
<accession>A0A9N9ADV7</accession>
<keyword evidence="2" id="KW-1185">Reference proteome</keyword>
<organism evidence="1 2">
    <name type="scientific">Diversispora eburnea</name>
    <dbReference type="NCBI Taxonomy" id="1213867"/>
    <lineage>
        <taxon>Eukaryota</taxon>
        <taxon>Fungi</taxon>
        <taxon>Fungi incertae sedis</taxon>
        <taxon>Mucoromycota</taxon>
        <taxon>Glomeromycotina</taxon>
        <taxon>Glomeromycetes</taxon>
        <taxon>Diversisporales</taxon>
        <taxon>Diversisporaceae</taxon>
        <taxon>Diversispora</taxon>
    </lineage>
</organism>
<dbReference type="Proteomes" id="UP000789706">
    <property type="component" value="Unassembled WGS sequence"/>
</dbReference>
<gene>
    <name evidence="1" type="ORF">DEBURN_LOCUS6062</name>
</gene>
<evidence type="ECO:0000313" key="2">
    <source>
        <dbReference type="Proteomes" id="UP000789706"/>
    </source>
</evidence>
<feature type="non-terminal residue" evidence="1">
    <location>
        <position position="255"/>
    </location>
</feature>
<dbReference type="AlphaFoldDB" id="A0A9N9ADV7"/>
<comment type="caution">
    <text evidence="1">The sequence shown here is derived from an EMBL/GenBank/DDBJ whole genome shotgun (WGS) entry which is preliminary data.</text>
</comment>